<feature type="transmembrane region" description="Helical" evidence="8">
    <location>
        <begin position="60"/>
        <end position="82"/>
    </location>
</feature>
<comment type="subcellular location">
    <subcellularLocation>
        <location evidence="1">Cell membrane</location>
        <topology evidence="1">Multi-pass membrane protein</topology>
    </subcellularLocation>
</comment>
<feature type="transmembrane region" description="Helical" evidence="8">
    <location>
        <begin position="451"/>
        <end position="470"/>
    </location>
</feature>
<reference evidence="10 11" key="1">
    <citation type="submission" date="2019-03" db="EMBL/GenBank/DDBJ databases">
        <title>Draft genome sequences of novel Actinobacteria.</title>
        <authorList>
            <person name="Sahin N."/>
            <person name="Ay H."/>
            <person name="Saygin H."/>
        </authorList>
    </citation>
    <scope>NUCLEOTIDE SEQUENCE [LARGE SCALE GENOMIC DNA]</scope>
    <source>
        <strain evidence="10 11">KC310</strain>
    </source>
</reference>
<dbReference type="AlphaFoldDB" id="A0A4V2YCU3"/>
<feature type="transmembrane region" description="Helical" evidence="8">
    <location>
        <begin position="317"/>
        <end position="339"/>
    </location>
</feature>
<keyword evidence="2" id="KW-0813">Transport</keyword>
<evidence type="ECO:0000256" key="3">
    <source>
        <dbReference type="ARBA" id="ARBA00022475"/>
    </source>
</evidence>
<name>A0A4V2YCU3_9ACTN</name>
<feature type="domain" description="Major facilitator superfamily (MFS) profile" evidence="9">
    <location>
        <begin position="60"/>
        <end position="514"/>
    </location>
</feature>
<evidence type="ECO:0000256" key="8">
    <source>
        <dbReference type="SAM" id="Phobius"/>
    </source>
</evidence>
<feature type="compositionally biased region" description="Gly residues" evidence="7">
    <location>
        <begin position="16"/>
        <end position="27"/>
    </location>
</feature>
<evidence type="ECO:0000313" key="11">
    <source>
        <dbReference type="Proteomes" id="UP000295258"/>
    </source>
</evidence>
<proteinExistence type="predicted"/>
<feature type="transmembrane region" description="Helical" evidence="8">
    <location>
        <begin position="157"/>
        <end position="177"/>
    </location>
</feature>
<keyword evidence="6 8" id="KW-0472">Membrane</keyword>
<keyword evidence="5 8" id="KW-1133">Transmembrane helix</keyword>
<evidence type="ECO:0000313" key="10">
    <source>
        <dbReference type="EMBL" id="TDD12816.1"/>
    </source>
</evidence>
<dbReference type="CDD" id="cd17321">
    <property type="entry name" value="MFS_MMR_MDR_like"/>
    <property type="match status" value="1"/>
</dbReference>
<dbReference type="GO" id="GO:0022857">
    <property type="term" value="F:transmembrane transporter activity"/>
    <property type="evidence" value="ECO:0007669"/>
    <property type="project" value="InterPro"/>
</dbReference>
<dbReference type="Gene3D" id="1.20.1720.10">
    <property type="entry name" value="Multidrug resistance protein D"/>
    <property type="match status" value="1"/>
</dbReference>
<dbReference type="PANTHER" id="PTHR42718">
    <property type="entry name" value="MAJOR FACILITATOR SUPERFAMILY MULTIDRUG TRANSPORTER MFSC"/>
    <property type="match status" value="1"/>
</dbReference>
<protein>
    <submittedName>
        <fullName evidence="10">MFS transporter</fullName>
    </submittedName>
</protein>
<evidence type="ECO:0000259" key="9">
    <source>
        <dbReference type="PROSITE" id="PS50850"/>
    </source>
</evidence>
<feature type="transmembrane region" description="Helical" evidence="8">
    <location>
        <begin position="94"/>
        <end position="114"/>
    </location>
</feature>
<evidence type="ECO:0000256" key="6">
    <source>
        <dbReference type="ARBA" id="ARBA00023136"/>
    </source>
</evidence>
<evidence type="ECO:0000256" key="1">
    <source>
        <dbReference type="ARBA" id="ARBA00004651"/>
    </source>
</evidence>
<organism evidence="10 11">
    <name type="scientific">Nonomuraea deserti</name>
    <dbReference type="NCBI Taxonomy" id="1848322"/>
    <lineage>
        <taxon>Bacteria</taxon>
        <taxon>Bacillati</taxon>
        <taxon>Actinomycetota</taxon>
        <taxon>Actinomycetes</taxon>
        <taxon>Streptosporangiales</taxon>
        <taxon>Streptosporangiaceae</taxon>
        <taxon>Nonomuraea</taxon>
    </lineage>
</organism>
<evidence type="ECO:0000256" key="5">
    <source>
        <dbReference type="ARBA" id="ARBA00022989"/>
    </source>
</evidence>
<keyword evidence="11" id="KW-1185">Reference proteome</keyword>
<accession>A0A4V2YCU3</accession>
<feature type="transmembrane region" description="Helical" evidence="8">
    <location>
        <begin position="274"/>
        <end position="296"/>
    </location>
</feature>
<dbReference type="InterPro" id="IPR036259">
    <property type="entry name" value="MFS_trans_sf"/>
</dbReference>
<dbReference type="PANTHER" id="PTHR42718:SF46">
    <property type="entry name" value="BLR6921 PROTEIN"/>
    <property type="match status" value="1"/>
</dbReference>
<gene>
    <name evidence="10" type="ORF">E1292_00725</name>
</gene>
<keyword evidence="3" id="KW-1003">Cell membrane</keyword>
<feature type="transmembrane region" description="Helical" evidence="8">
    <location>
        <begin position="126"/>
        <end position="145"/>
    </location>
</feature>
<feature type="transmembrane region" description="Helical" evidence="8">
    <location>
        <begin position="247"/>
        <end position="268"/>
    </location>
</feature>
<feature type="transmembrane region" description="Helical" evidence="8">
    <location>
        <begin position="215"/>
        <end position="235"/>
    </location>
</feature>
<dbReference type="InterPro" id="IPR011701">
    <property type="entry name" value="MFS"/>
</dbReference>
<comment type="caution">
    <text evidence="10">The sequence shown here is derived from an EMBL/GenBank/DDBJ whole genome shotgun (WGS) entry which is preliminary data.</text>
</comment>
<evidence type="ECO:0000256" key="4">
    <source>
        <dbReference type="ARBA" id="ARBA00022692"/>
    </source>
</evidence>
<keyword evidence="4 8" id="KW-0812">Transmembrane</keyword>
<dbReference type="Pfam" id="PF07690">
    <property type="entry name" value="MFS_1"/>
    <property type="match status" value="1"/>
</dbReference>
<evidence type="ECO:0000256" key="7">
    <source>
        <dbReference type="SAM" id="MobiDB-lite"/>
    </source>
</evidence>
<dbReference type="InterPro" id="IPR020846">
    <property type="entry name" value="MFS_dom"/>
</dbReference>
<feature type="region of interest" description="Disordered" evidence="7">
    <location>
        <begin position="1"/>
        <end position="35"/>
    </location>
</feature>
<dbReference type="GO" id="GO:0005886">
    <property type="term" value="C:plasma membrane"/>
    <property type="evidence" value="ECO:0007669"/>
    <property type="project" value="UniProtKB-SubCell"/>
</dbReference>
<feature type="transmembrane region" description="Helical" evidence="8">
    <location>
        <begin position="189"/>
        <end position="209"/>
    </location>
</feature>
<feature type="transmembrane region" description="Helical" evidence="8">
    <location>
        <begin position="406"/>
        <end position="430"/>
    </location>
</feature>
<dbReference type="Gene3D" id="1.20.1250.20">
    <property type="entry name" value="MFS general substrate transporter like domains"/>
    <property type="match status" value="1"/>
</dbReference>
<dbReference type="Proteomes" id="UP000295258">
    <property type="component" value="Unassembled WGS sequence"/>
</dbReference>
<dbReference type="SUPFAM" id="SSF103473">
    <property type="entry name" value="MFS general substrate transporter"/>
    <property type="match status" value="1"/>
</dbReference>
<sequence>MPRGPIPARASSVGSGSIGADGGGPGEAGRPIVCPEGPSLPGNGGFMRPRLPGGGQGGRGWMIILSAQFLIMLDASIVTVALPDIQHELGFSASGVQAVVTAYNVAFGGALILGGRVGDLFGRRRFFVLGMAGFALSSLLCSLSVDATMLVACRVLHGLAAAVIAPTALALLADTFPEGAARARAMSRFGIATVLGFVGGLVLSGLLVESLGWQSVFYVTVPVGALVAVLIPRLIAPAPVAARPGRLDVLGAVLITTGVALVVVAPTQGSAQGWTSPQCVVPLVAGLIVLVLFVFAERRHPDPLVRPGLFRSGMLRAANVVTLASGLLSGSAYLLVTLYLQEVMGRTPVQAGLIVAPIGLVNVVFGMVLGRLIPRVGLAASLTGATVCAGLLVALVASQVTVTRSLVLFALVLFPMGMSILATTVSSTLAATAGVSPREQGLAAGVRQTSFQLGIALGVAVLLSLASSRTSVMEGKGVAHGQALAAGYQAAMYVLAVLVIVAGVVTFAEVRNHKRAITARRVPATIT</sequence>
<feature type="transmembrane region" description="Helical" evidence="8">
    <location>
        <begin position="376"/>
        <end position="400"/>
    </location>
</feature>
<dbReference type="PROSITE" id="PS50850">
    <property type="entry name" value="MFS"/>
    <property type="match status" value="1"/>
</dbReference>
<dbReference type="EMBL" id="SMKO01000001">
    <property type="protein sequence ID" value="TDD12816.1"/>
    <property type="molecule type" value="Genomic_DNA"/>
</dbReference>
<feature type="transmembrane region" description="Helical" evidence="8">
    <location>
        <begin position="490"/>
        <end position="510"/>
    </location>
</feature>
<feature type="transmembrane region" description="Helical" evidence="8">
    <location>
        <begin position="351"/>
        <end position="369"/>
    </location>
</feature>
<evidence type="ECO:0000256" key="2">
    <source>
        <dbReference type="ARBA" id="ARBA00022448"/>
    </source>
</evidence>